<proteinExistence type="predicted"/>
<dbReference type="InterPro" id="IPR018964">
    <property type="entry name" value="Phage_phiJL001_Gp84_C"/>
</dbReference>
<protein>
    <recommendedName>
        <fullName evidence="1">Bacteriophage phiJL001 Gp84 C-terminal domain-containing protein</fullName>
    </recommendedName>
</protein>
<dbReference type="Pfam" id="PF09931">
    <property type="entry name" value="Phage_phiJL001_Gp84_N"/>
    <property type="match status" value="1"/>
</dbReference>
<dbReference type="InterPro" id="IPR011928">
    <property type="entry name" value="Phage_phiJL001_Gp84"/>
</dbReference>
<evidence type="ECO:0000313" key="2">
    <source>
        <dbReference type="EMBL" id="SMX42021.1"/>
    </source>
</evidence>
<dbReference type="OrthoDB" id="1633386at2"/>
<gene>
    <name evidence="2" type="ORF">COL8621_01873</name>
</gene>
<reference evidence="3" key="1">
    <citation type="submission" date="2017-05" db="EMBL/GenBank/DDBJ databases">
        <authorList>
            <person name="Rodrigo-Torres L."/>
            <person name="Arahal R. D."/>
            <person name="Lucena T."/>
        </authorList>
    </citation>
    <scope>NUCLEOTIDE SEQUENCE [LARGE SCALE GENOMIC DNA]</scope>
    <source>
        <strain evidence="3">CECT 8621</strain>
    </source>
</reference>
<keyword evidence="3" id="KW-1185">Reference proteome</keyword>
<dbReference type="AlphaFoldDB" id="A0A238KGW5"/>
<sequence>MMNISDNFQTHLASGATTLCRCWVVERADCVVMGFTDHDAELSFDGYAFRAQTGMTARALSQTTGLSVDNSEAVGALTDDAMTEGDILAGRYDQAAIRAWLVNWSDPADRILLFSGSLGEITRKGGAFQAELRGLTEALNKPQGRVYQRPCGAVLGDGNCRFDLSTPGYTAELAVDQVDEARVFSFAGVDEFEPRWFESGRLVVLSGQAAGLIGTIKNDRFADGMRRVELWESLRDAMAPWDMVRLVAGCDRRSETCRVKFNNIINFYGFPHVPGEDWLVSYPVRGGANNGGSMNR</sequence>
<evidence type="ECO:0000259" key="1">
    <source>
        <dbReference type="Pfam" id="PF09356"/>
    </source>
</evidence>
<feature type="domain" description="Bacteriophage phiJL001 Gp84 C-terminal" evidence="1">
    <location>
        <begin position="195"/>
        <end position="277"/>
    </location>
</feature>
<dbReference type="EMBL" id="FXYE01000002">
    <property type="protein sequence ID" value="SMX42021.1"/>
    <property type="molecule type" value="Genomic_DNA"/>
</dbReference>
<dbReference type="Proteomes" id="UP000202922">
    <property type="component" value="Unassembled WGS sequence"/>
</dbReference>
<dbReference type="RefSeq" id="WP_093967099.1">
    <property type="nucleotide sequence ID" value="NZ_FXYE01000002.1"/>
</dbReference>
<evidence type="ECO:0000313" key="3">
    <source>
        <dbReference type="Proteomes" id="UP000202922"/>
    </source>
</evidence>
<dbReference type="NCBIfam" id="TIGR02218">
    <property type="entry name" value="phg_TIGR02218"/>
    <property type="match status" value="1"/>
</dbReference>
<dbReference type="Pfam" id="PF09356">
    <property type="entry name" value="Phage_BR0599"/>
    <property type="match status" value="1"/>
</dbReference>
<accession>A0A238KGW5</accession>
<organism evidence="2 3">
    <name type="scientific">Actibacterium lipolyticum</name>
    <dbReference type="NCBI Taxonomy" id="1524263"/>
    <lineage>
        <taxon>Bacteria</taxon>
        <taxon>Pseudomonadati</taxon>
        <taxon>Pseudomonadota</taxon>
        <taxon>Alphaproteobacteria</taxon>
        <taxon>Rhodobacterales</taxon>
        <taxon>Roseobacteraceae</taxon>
        <taxon>Actibacterium</taxon>
    </lineage>
</organism>
<name>A0A238KGW5_9RHOB</name>